<organism evidence="1 2">
    <name type="scientific">Pseudomonas quebecensis</name>
    <dbReference type="NCBI Taxonomy" id="2995174"/>
    <lineage>
        <taxon>Bacteria</taxon>
        <taxon>Pseudomonadati</taxon>
        <taxon>Pseudomonadota</taxon>
        <taxon>Gammaproteobacteria</taxon>
        <taxon>Pseudomonadales</taxon>
        <taxon>Pseudomonadaceae</taxon>
        <taxon>Pseudomonas</taxon>
    </lineage>
</organism>
<evidence type="ECO:0000313" key="2">
    <source>
        <dbReference type="Proteomes" id="UP001164116"/>
    </source>
</evidence>
<reference evidence="1" key="1">
    <citation type="submission" date="2022-11" db="EMBL/GenBank/DDBJ databases">
        <title>Taxonomic description of a new Pseudomonas species.</title>
        <authorList>
            <person name="Tambong J.T."/>
        </authorList>
    </citation>
    <scope>NUCLEOTIDE SEQUENCE</scope>
    <source>
        <strain evidence="1">S1Bt42</strain>
    </source>
</reference>
<dbReference type="InterPro" id="IPR010546">
    <property type="entry name" value="DUF1120"/>
</dbReference>
<protein>
    <submittedName>
        <fullName evidence="1">DUF1120 domain-containing protein</fullName>
    </submittedName>
</protein>
<accession>A0ABY6QMZ4</accession>
<evidence type="ECO:0000313" key="1">
    <source>
        <dbReference type="EMBL" id="UZW21370.1"/>
    </source>
</evidence>
<gene>
    <name evidence="1" type="ORF">OSC50_19270</name>
</gene>
<name>A0ABY6QMZ4_9PSED</name>
<sequence>MATTTLAASSVDLTVTGRLTPDACQVELSEEGSVDHGKIPAHTLNANEFTVLPSRWLALSVHCSRPMLFALVGVDNRAESSLAPDYFYGLGRNIHAPAELLGSVALSYRNPVGDAQPLQVLASSDSGETWTQESNAYPRTYMGFALPGDRQPDFFSQLATQLRIDTSINLSRYLSLDQEIPLDGSIVLDLRYL</sequence>
<dbReference type="EMBL" id="CP112866">
    <property type="protein sequence ID" value="UZW21370.1"/>
    <property type="molecule type" value="Genomic_DNA"/>
</dbReference>
<proteinExistence type="predicted"/>
<dbReference type="Proteomes" id="UP001164116">
    <property type="component" value="Chromosome"/>
</dbReference>
<dbReference type="Pfam" id="PF06551">
    <property type="entry name" value="DUF1120"/>
    <property type="match status" value="1"/>
</dbReference>
<keyword evidence="2" id="KW-1185">Reference proteome</keyword>
<dbReference type="RefSeq" id="WP_253512000.1">
    <property type="nucleotide sequence ID" value="NZ_CP112866.1"/>
</dbReference>